<evidence type="ECO:0000256" key="10">
    <source>
        <dbReference type="ARBA" id="ARBA00023136"/>
    </source>
</evidence>
<evidence type="ECO:0000256" key="6">
    <source>
        <dbReference type="ARBA" id="ARBA00022826"/>
    </source>
</evidence>
<evidence type="ECO:0000256" key="5">
    <source>
        <dbReference type="ARBA" id="ARBA00022692"/>
    </source>
</evidence>
<dbReference type="InterPro" id="IPR007866">
    <property type="entry name" value="TRIC_channel"/>
</dbReference>
<protein>
    <submittedName>
        <fullName evidence="13">Uncharacterized protein</fullName>
    </submittedName>
</protein>
<keyword evidence="3" id="KW-0813">Transport</keyword>
<keyword evidence="14" id="KW-1185">Reference proteome</keyword>
<sequence>MSVLDNELFVKVQNAVFDYPVFPTLWIPHCIMMSLALRNTLGGNWRGFSRQHPMSCFILATLYTFPGGILATAMLAQPVLSFMLNTPFVLAMMGSWYLVFYSPNDLFFQLVTKTGLILPFSGAQDFLRLHLVLSGVQTIHQLHPGSFFYPVVFAICKSSGFMFLKYAEYILANGLNQAFVIPHHSTKTCILASVILTLQSLGHLPIDLKPLFAILVGISLSFRLLTVLSSWDPYQAFENVFCAIAFGRPIENASPSKKKNKKED</sequence>
<accession>A0A553PAH2</accession>
<dbReference type="GO" id="GO:0005267">
    <property type="term" value="F:potassium channel activity"/>
    <property type="evidence" value="ECO:0007669"/>
    <property type="project" value="UniProtKB-KW"/>
</dbReference>
<evidence type="ECO:0000256" key="7">
    <source>
        <dbReference type="ARBA" id="ARBA00022958"/>
    </source>
</evidence>
<dbReference type="GO" id="GO:0016020">
    <property type="term" value="C:membrane"/>
    <property type="evidence" value="ECO:0007669"/>
    <property type="project" value="InterPro"/>
</dbReference>
<dbReference type="AlphaFoldDB" id="A0A553PAH2"/>
<proteinExistence type="inferred from homology"/>
<keyword evidence="5 12" id="KW-0812">Transmembrane</keyword>
<evidence type="ECO:0000256" key="2">
    <source>
        <dbReference type="ARBA" id="ARBA00005766"/>
    </source>
</evidence>
<evidence type="ECO:0000256" key="1">
    <source>
        <dbReference type="ARBA" id="ARBA00004127"/>
    </source>
</evidence>
<name>A0A553PAH2_TIGCA</name>
<keyword evidence="9" id="KW-0406">Ion transport</keyword>
<feature type="transmembrane region" description="Helical" evidence="12">
    <location>
        <begin position="20"/>
        <end position="37"/>
    </location>
</feature>
<evidence type="ECO:0000256" key="9">
    <source>
        <dbReference type="ARBA" id="ARBA00023065"/>
    </source>
</evidence>
<dbReference type="GO" id="GO:0012505">
    <property type="term" value="C:endomembrane system"/>
    <property type="evidence" value="ECO:0007669"/>
    <property type="project" value="UniProtKB-SubCell"/>
</dbReference>
<keyword evidence="8 12" id="KW-1133">Transmembrane helix</keyword>
<feature type="transmembrane region" description="Helical" evidence="12">
    <location>
        <begin position="57"/>
        <end position="76"/>
    </location>
</feature>
<evidence type="ECO:0000313" key="13">
    <source>
        <dbReference type="EMBL" id="TRY74685.1"/>
    </source>
</evidence>
<evidence type="ECO:0000256" key="3">
    <source>
        <dbReference type="ARBA" id="ARBA00022448"/>
    </source>
</evidence>
<keyword evidence="6" id="KW-0631">Potassium channel</keyword>
<feature type="transmembrane region" description="Helical" evidence="12">
    <location>
        <begin position="82"/>
        <end position="99"/>
    </location>
</feature>
<reference evidence="13 14" key="1">
    <citation type="journal article" date="2018" name="Nat. Ecol. Evol.">
        <title>Genomic signatures of mitonuclear coevolution across populations of Tigriopus californicus.</title>
        <authorList>
            <person name="Barreto F.S."/>
            <person name="Watson E.T."/>
            <person name="Lima T.G."/>
            <person name="Willett C.S."/>
            <person name="Edmands S."/>
            <person name="Li W."/>
            <person name="Burton R.S."/>
        </authorList>
    </citation>
    <scope>NUCLEOTIDE SEQUENCE [LARGE SCALE GENOMIC DNA]</scope>
    <source>
        <strain evidence="13 14">San Diego</strain>
    </source>
</reference>
<dbReference type="Pfam" id="PF05197">
    <property type="entry name" value="TRIC"/>
    <property type="match status" value="1"/>
</dbReference>
<keyword evidence="7" id="KW-0630">Potassium</keyword>
<dbReference type="OrthoDB" id="195817at2759"/>
<keyword evidence="4" id="KW-0633">Potassium transport</keyword>
<evidence type="ECO:0000256" key="11">
    <source>
        <dbReference type="ARBA" id="ARBA00023303"/>
    </source>
</evidence>
<organism evidence="13 14">
    <name type="scientific">Tigriopus californicus</name>
    <name type="common">Marine copepod</name>
    <dbReference type="NCBI Taxonomy" id="6832"/>
    <lineage>
        <taxon>Eukaryota</taxon>
        <taxon>Metazoa</taxon>
        <taxon>Ecdysozoa</taxon>
        <taxon>Arthropoda</taxon>
        <taxon>Crustacea</taxon>
        <taxon>Multicrustacea</taxon>
        <taxon>Hexanauplia</taxon>
        <taxon>Copepoda</taxon>
        <taxon>Harpacticoida</taxon>
        <taxon>Harpacticidae</taxon>
        <taxon>Tigriopus</taxon>
    </lineage>
</organism>
<dbReference type="Proteomes" id="UP000318571">
    <property type="component" value="Chromosome 2"/>
</dbReference>
<comment type="subcellular location">
    <subcellularLocation>
        <location evidence="1">Endomembrane system</location>
        <topology evidence="1">Multi-pass membrane protein</topology>
    </subcellularLocation>
</comment>
<dbReference type="PANTHER" id="PTHR12454:SF11">
    <property type="entry name" value="GH25683P"/>
    <property type="match status" value="1"/>
</dbReference>
<evidence type="ECO:0000256" key="4">
    <source>
        <dbReference type="ARBA" id="ARBA00022538"/>
    </source>
</evidence>
<comment type="similarity">
    <text evidence="2">Belongs to the TMEM38 family.</text>
</comment>
<evidence type="ECO:0000256" key="12">
    <source>
        <dbReference type="SAM" id="Phobius"/>
    </source>
</evidence>
<gene>
    <name evidence="13" type="ORF">TCAL_08379</name>
</gene>
<dbReference type="EMBL" id="VCGU01000005">
    <property type="protein sequence ID" value="TRY74685.1"/>
    <property type="molecule type" value="Genomic_DNA"/>
</dbReference>
<keyword evidence="10 12" id="KW-0472">Membrane</keyword>
<keyword evidence="11" id="KW-0407">Ion channel</keyword>
<dbReference type="GO" id="GO:0042802">
    <property type="term" value="F:identical protein binding"/>
    <property type="evidence" value="ECO:0007669"/>
    <property type="project" value="InterPro"/>
</dbReference>
<evidence type="ECO:0000256" key="8">
    <source>
        <dbReference type="ARBA" id="ARBA00022989"/>
    </source>
</evidence>
<dbReference type="PANTHER" id="PTHR12454">
    <property type="entry name" value="TRIMERIC INTRACELLULAR CATION CHANNEL"/>
    <property type="match status" value="1"/>
</dbReference>
<evidence type="ECO:0000313" key="14">
    <source>
        <dbReference type="Proteomes" id="UP000318571"/>
    </source>
</evidence>
<comment type="caution">
    <text evidence="13">The sequence shown here is derived from an EMBL/GenBank/DDBJ whole genome shotgun (WGS) entry which is preliminary data.</text>
</comment>